<dbReference type="AlphaFoldDB" id="A0A0N8PSG5"/>
<evidence type="ECO:0000313" key="2">
    <source>
        <dbReference type="EMBL" id="KPV52661.1"/>
    </source>
</evidence>
<proteinExistence type="predicted"/>
<gene>
    <name evidence="2" type="ORF">SE17_14150</name>
</gene>
<evidence type="ECO:0000259" key="1">
    <source>
        <dbReference type="PROSITE" id="PS51186"/>
    </source>
</evidence>
<keyword evidence="3" id="KW-1185">Reference proteome</keyword>
<dbReference type="GO" id="GO:0016747">
    <property type="term" value="F:acyltransferase activity, transferring groups other than amino-acyl groups"/>
    <property type="evidence" value="ECO:0007669"/>
    <property type="project" value="InterPro"/>
</dbReference>
<dbReference type="Gene3D" id="3.40.630.30">
    <property type="match status" value="1"/>
</dbReference>
<organism evidence="2 3">
    <name type="scientific">Kouleothrix aurantiaca</name>
    <dbReference type="NCBI Taxonomy" id="186479"/>
    <lineage>
        <taxon>Bacteria</taxon>
        <taxon>Bacillati</taxon>
        <taxon>Chloroflexota</taxon>
        <taxon>Chloroflexia</taxon>
        <taxon>Chloroflexales</taxon>
        <taxon>Roseiflexineae</taxon>
        <taxon>Roseiflexaceae</taxon>
        <taxon>Kouleothrix</taxon>
    </lineage>
</organism>
<accession>A0A0N8PSG5</accession>
<evidence type="ECO:0000313" key="3">
    <source>
        <dbReference type="Proteomes" id="UP000050509"/>
    </source>
</evidence>
<dbReference type="Pfam" id="PF00583">
    <property type="entry name" value="Acetyltransf_1"/>
    <property type="match status" value="1"/>
</dbReference>
<feature type="domain" description="N-acetyltransferase" evidence="1">
    <location>
        <begin position="1"/>
        <end position="136"/>
    </location>
</feature>
<sequence length="139" mass="15708">MREEPDAPYEDVEAVRWGLSRFNQRHAGDDSFTPVTLLLRDADGAVVGGLIGGTYWSWLYVEILWLDDAVRRQGWGSRLLARAEAIAAERNCAAVHLDTTSFQARGFYERNGYHVWGVLDDLPPGHQRFFMAKKLGVGR</sequence>
<dbReference type="InterPro" id="IPR000182">
    <property type="entry name" value="GNAT_dom"/>
</dbReference>
<dbReference type="Proteomes" id="UP000050509">
    <property type="component" value="Unassembled WGS sequence"/>
</dbReference>
<reference evidence="2 3" key="1">
    <citation type="submission" date="2015-09" db="EMBL/GenBank/DDBJ databases">
        <title>Draft genome sequence of Kouleothrix aurantiaca JCM 19913.</title>
        <authorList>
            <person name="Hemp J."/>
        </authorList>
    </citation>
    <scope>NUCLEOTIDE SEQUENCE [LARGE SCALE GENOMIC DNA]</scope>
    <source>
        <strain evidence="2 3">COM-B</strain>
    </source>
</reference>
<protein>
    <recommendedName>
        <fullName evidence="1">N-acetyltransferase domain-containing protein</fullName>
    </recommendedName>
</protein>
<dbReference type="SUPFAM" id="SSF55729">
    <property type="entry name" value="Acyl-CoA N-acyltransferases (Nat)"/>
    <property type="match status" value="1"/>
</dbReference>
<dbReference type="PROSITE" id="PS51186">
    <property type="entry name" value="GNAT"/>
    <property type="match status" value="1"/>
</dbReference>
<comment type="caution">
    <text evidence="2">The sequence shown here is derived from an EMBL/GenBank/DDBJ whole genome shotgun (WGS) entry which is preliminary data.</text>
</comment>
<dbReference type="EMBL" id="LJCR01000471">
    <property type="protein sequence ID" value="KPV52661.1"/>
    <property type="molecule type" value="Genomic_DNA"/>
</dbReference>
<dbReference type="InterPro" id="IPR016181">
    <property type="entry name" value="Acyl_CoA_acyltransferase"/>
</dbReference>
<name>A0A0N8PSG5_9CHLR</name>